<evidence type="ECO:0000313" key="1">
    <source>
        <dbReference type="EMBL" id="MCW1885656.1"/>
    </source>
</evidence>
<organism evidence="1 2">
    <name type="scientific">Luteolibacter flavescens</name>
    <dbReference type="NCBI Taxonomy" id="1859460"/>
    <lineage>
        <taxon>Bacteria</taxon>
        <taxon>Pseudomonadati</taxon>
        <taxon>Verrucomicrobiota</taxon>
        <taxon>Verrucomicrobiia</taxon>
        <taxon>Verrucomicrobiales</taxon>
        <taxon>Verrucomicrobiaceae</taxon>
        <taxon>Luteolibacter</taxon>
    </lineage>
</organism>
<dbReference type="PROSITE" id="PS51257">
    <property type="entry name" value="PROKAR_LIPOPROTEIN"/>
    <property type="match status" value="1"/>
</dbReference>
<keyword evidence="1" id="KW-0378">Hydrolase</keyword>
<name>A0ABT3FPZ4_9BACT</name>
<dbReference type="SUPFAM" id="SSF53474">
    <property type="entry name" value="alpha/beta-Hydrolases"/>
    <property type="match status" value="1"/>
</dbReference>
<sequence>MRLLPAVLIALAVAACAPARLERIAEKQRRAAVSPTDLHRALEGAQDAAAKRALGEWLAGAPRGESTVDGYTVRFHQGGEGIYAADYFDRLEPASRYKVTGLAHHQVDGIGIPLTGYRENRHRQAIERWYPPEAITRAVTAVAVRKGAREIEIRLHDRLKTESIMLAGKRQTLAGDFTVPWTAMLEHTRPLAQSGITAVIRKKSLRESGFALVEEYDPKRTPVICIHGLFSTPLAWAELTNELWADPAIRSRYQVWHYLYPTNAPALYSARIMRGQLDELRKHLDPEGDDPAMRRSVVIAHSNGGLLAKSLAVDPRDAFWDAVFTRPLSSLDLTHDERRTLDEAFYWKPRTHVDRVIFCSVPFRGSNWANSWLGRFGQRFVAQDDRFQDFFRGIEKKNPGMLQPDYESLTRGKVTSLIALSPKQRSMEIFDRLPLVKGTAGHVITGSRDLFVAPSSSSLPGAESSFEVPAGHGSFHHSQAIEEIKRILLLPEAR</sequence>
<dbReference type="Proteomes" id="UP001207930">
    <property type="component" value="Unassembled WGS sequence"/>
</dbReference>
<dbReference type="EMBL" id="JAPDDS010000006">
    <property type="protein sequence ID" value="MCW1885656.1"/>
    <property type="molecule type" value="Genomic_DNA"/>
</dbReference>
<protein>
    <submittedName>
        <fullName evidence="1">Alpha/beta hydrolase</fullName>
    </submittedName>
</protein>
<dbReference type="Gene3D" id="3.40.50.1820">
    <property type="entry name" value="alpha/beta hydrolase"/>
    <property type="match status" value="1"/>
</dbReference>
<dbReference type="RefSeq" id="WP_264501611.1">
    <property type="nucleotide sequence ID" value="NZ_JAPDDS010000006.1"/>
</dbReference>
<evidence type="ECO:0000313" key="2">
    <source>
        <dbReference type="Proteomes" id="UP001207930"/>
    </source>
</evidence>
<comment type="caution">
    <text evidence="1">The sequence shown here is derived from an EMBL/GenBank/DDBJ whole genome shotgun (WGS) entry which is preliminary data.</text>
</comment>
<dbReference type="InterPro" id="IPR029058">
    <property type="entry name" value="AB_hydrolase_fold"/>
</dbReference>
<keyword evidence="2" id="KW-1185">Reference proteome</keyword>
<dbReference type="GO" id="GO:0016787">
    <property type="term" value="F:hydrolase activity"/>
    <property type="evidence" value="ECO:0007669"/>
    <property type="project" value="UniProtKB-KW"/>
</dbReference>
<proteinExistence type="predicted"/>
<reference evidence="1 2" key="1">
    <citation type="submission" date="2022-10" db="EMBL/GenBank/DDBJ databases">
        <title>Luteolibacter flavescens strain MCCC 1K03193, whole genome shotgun sequencing project.</title>
        <authorList>
            <person name="Zhao G."/>
            <person name="Shen L."/>
        </authorList>
    </citation>
    <scope>NUCLEOTIDE SEQUENCE [LARGE SCALE GENOMIC DNA]</scope>
    <source>
        <strain evidence="1 2">MCCC 1K03193</strain>
    </source>
</reference>
<gene>
    <name evidence="1" type="ORF">OKA04_13030</name>
</gene>
<accession>A0ABT3FPZ4</accession>